<dbReference type="OrthoDB" id="9765151at2"/>
<comment type="caution">
    <text evidence="2">The sequence shown here is derived from an EMBL/GenBank/DDBJ whole genome shotgun (WGS) entry which is preliminary data.</text>
</comment>
<protein>
    <recommendedName>
        <fullName evidence="1">Bacillithiol biosynthesis BshC N-terminal Rossmann-like domain-containing protein</fullName>
    </recommendedName>
</protein>
<keyword evidence="3" id="KW-1185">Reference proteome</keyword>
<reference evidence="2 3" key="1">
    <citation type="submission" date="2014-02" db="EMBL/GenBank/DDBJ databases">
        <title>Genome sequence of Paenibacillus darwinianus reveals adaptive mechanisms for survival in Antarctic soils.</title>
        <authorList>
            <person name="Dsouza M."/>
            <person name="Taylor M.W."/>
            <person name="Turner S.J."/>
            <person name="Aislabie J."/>
        </authorList>
    </citation>
    <scope>NUCLEOTIDE SEQUENCE [LARGE SCALE GENOMIC DNA]</scope>
    <source>
        <strain evidence="2 3">CE1</strain>
    </source>
</reference>
<feature type="non-terminal residue" evidence="2">
    <location>
        <position position="1"/>
    </location>
</feature>
<evidence type="ECO:0000313" key="2">
    <source>
        <dbReference type="EMBL" id="EXX92506.1"/>
    </source>
</evidence>
<evidence type="ECO:0000313" key="3">
    <source>
        <dbReference type="Proteomes" id="UP000053750"/>
    </source>
</evidence>
<dbReference type="RefSeq" id="WP_144353486.1">
    <property type="nucleotide sequence ID" value="NZ_KK082226.1"/>
</dbReference>
<sequence>SHSTRADSRQVAEVLAAFNRKAGASARTEANVEALGAGAPVVVGGQQAGLLTGPLMVIHKAVSVINAANWAEKELGQKVVPIFWIAGEDHDWDEANHASVVTTGSGLRKLAVDREGKPRTSVSRTTLDQAVWNTVLGELADSLPDTAFKPELLEALKLAAASSATLTDMFARIMASLFANEGLVMMDADDPALRRLEAPMFIRMLENGRELERAYAASSSRLTGLGYALQVEPQPGCANLFVYRDPAVDPNAGRLAGERVLLYRQ</sequence>
<evidence type="ECO:0000259" key="1">
    <source>
        <dbReference type="Pfam" id="PF10079"/>
    </source>
</evidence>
<feature type="non-terminal residue" evidence="2">
    <location>
        <position position="265"/>
    </location>
</feature>
<dbReference type="AlphaFoldDB" id="A0A9W5S2U4"/>
<dbReference type="InterPro" id="IPR055398">
    <property type="entry name" value="Rossmann-like_BshC"/>
</dbReference>
<organism evidence="2 3">
    <name type="scientific">Paenibacillus darwinianus</name>
    <dbReference type="NCBI Taxonomy" id="1380763"/>
    <lineage>
        <taxon>Bacteria</taxon>
        <taxon>Bacillati</taxon>
        <taxon>Bacillota</taxon>
        <taxon>Bacilli</taxon>
        <taxon>Bacillales</taxon>
        <taxon>Paenibacillaceae</taxon>
        <taxon>Paenibacillus</taxon>
    </lineage>
</organism>
<dbReference type="Proteomes" id="UP000053750">
    <property type="component" value="Unassembled WGS sequence"/>
</dbReference>
<gene>
    <name evidence="2" type="ORF">BG53_13285</name>
</gene>
<dbReference type="EMBL" id="JFHU01000006">
    <property type="protein sequence ID" value="EXX92506.1"/>
    <property type="molecule type" value="Genomic_DNA"/>
</dbReference>
<name>A0A9W5S2U4_9BACL</name>
<feature type="domain" description="Bacillithiol biosynthesis BshC N-terminal Rossmann-like" evidence="1">
    <location>
        <begin position="8"/>
        <end position="245"/>
    </location>
</feature>
<dbReference type="Pfam" id="PF10079">
    <property type="entry name" value="Rossmann-like_BshC"/>
    <property type="match status" value="1"/>
</dbReference>
<accession>A0A9W5S2U4</accession>
<proteinExistence type="predicted"/>